<dbReference type="RefSeq" id="WP_146426536.1">
    <property type="nucleotide sequence ID" value="NZ_VFIP01000028.1"/>
</dbReference>
<sequence length="264" mass="29055">MAIEMTGTELSNEARIAAIENLELNDATSSTQWRIQPSRSTADIHGSGTDQSALVTGNSVLSFVGGLTPQQKQDVQDCVLFAQMATDKAFPDKKLYRQERFDFHSDVLALCGWGTTNESLKKITGLKQKFTMDQVALDIISSVIGVNKVLLDIVTVVFKALQKTPKALALFENEAGGNESGDFQILPCIGTADGEVLMIKSSFHFTSPKRVTKVLFWEWSHNSVDLYAGASNTTLNQKVYAGVRQTISEKLAFTTKKRIEKIEI</sequence>
<proteinExistence type="predicted"/>
<name>A0A5C5PVJ1_9PSED</name>
<evidence type="ECO:0000313" key="1">
    <source>
        <dbReference type="EMBL" id="TWR88997.1"/>
    </source>
</evidence>
<dbReference type="EMBL" id="VFIP01000028">
    <property type="protein sequence ID" value="TWR88997.1"/>
    <property type="molecule type" value="Genomic_DNA"/>
</dbReference>
<protein>
    <submittedName>
        <fullName evidence="1">Uncharacterized protein</fullName>
    </submittedName>
</protein>
<accession>A0A5C5PVJ1</accession>
<dbReference type="Proteomes" id="UP000317901">
    <property type="component" value="Unassembled WGS sequence"/>
</dbReference>
<reference evidence="1 2" key="1">
    <citation type="submission" date="2019-06" db="EMBL/GenBank/DDBJ databases">
        <title>Pseudomonas bimorpha sp. nov. isolated from bovine raw milk and skim milk concentrate.</title>
        <authorList>
            <person name="Hofmann K."/>
            <person name="Huptas C."/>
            <person name="Doll E."/>
            <person name="Scherer S."/>
            <person name="Wenning M."/>
        </authorList>
    </citation>
    <scope>NUCLEOTIDE SEQUENCE [LARGE SCALE GENOMIC DNA]</scope>
    <source>
        <strain evidence="1 2">DSM 108990</strain>
    </source>
</reference>
<evidence type="ECO:0000313" key="2">
    <source>
        <dbReference type="Proteomes" id="UP000317901"/>
    </source>
</evidence>
<comment type="caution">
    <text evidence="1">The sequence shown here is derived from an EMBL/GenBank/DDBJ whole genome shotgun (WGS) entry which is preliminary data.</text>
</comment>
<organism evidence="1 2">
    <name type="scientific">Pseudomonas saxonica</name>
    <dbReference type="NCBI Taxonomy" id="2600598"/>
    <lineage>
        <taxon>Bacteria</taxon>
        <taxon>Pseudomonadati</taxon>
        <taxon>Pseudomonadota</taxon>
        <taxon>Gammaproteobacteria</taxon>
        <taxon>Pseudomonadales</taxon>
        <taxon>Pseudomonadaceae</taxon>
        <taxon>Pseudomonas</taxon>
    </lineage>
</organism>
<dbReference type="OrthoDB" id="650920at2"/>
<gene>
    <name evidence="1" type="ORF">FJD37_14765</name>
</gene>
<dbReference type="AlphaFoldDB" id="A0A5C5PVJ1"/>